<comment type="similarity">
    <text evidence="1">Belongs to the LysR transcriptional regulatory family.</text>
</comment>
<dbReference type="Proteomes" id="UP000182272">
    <property type="component" value="Chromosome I"/>
</dbReference>
<feature type="domain" description="HTH lysR-type" evidence="5">
    <location>
        <begin position="28"/>
        <end position="85"/>
    </location>
</feature>
<name>A0A1H6P2I4_9PSED</name>
<dbReference type="GO" id="GO:0003700">
    <property type="term" value="F:DNA-binding transcription factor activity"/>
    <property type="evidence" value="ECO:0007669"/>
    <property type="project" value="InterPro"/>
</dbReference>
<dbReference type="Pfam" id="PF00126">
    <property type="entry name" value="HTH_1"/>
    <property type="match status" value="1"/>
</dbReference>
<dbReference type="EMBL" id="LT629972">
    <property type="protein sequence ID" value="SEI21644.1"/>
    <property type="molecule type" value="Genomic_DNA"/>
</dbReference>
<dbReference type="PANTHER" id="PTHR30537:SF5">
    <property type="entry name" value="HTH-TYPE TRANSCRIPTIONAL ACTIVATOR TTDR-RELATED"/>
    <property type="match status" value="1"/>
</dbReference>
<keyword evidence="2" id="KW-0805">Transcription regulation</keyword>
<keyword evidence="4" id="KW-0804">Transcription</keyword>
<dbReference type="Gene3D" id="3.40.190.290">
    <property type="match status" value="1"/>
</dbReference>
<evidence type="ECO:0000313" key="6">
    <source>
        <dbReference type="EMBL" id="SEI21644.1"/>
    </source>
</evidence>
<dbReference type="InterPro" id="IPR005119">
    <property type="entry name" value="LysR_subst-bd"/>
</dbReference>
<dbReference type="SUPFAM" id="SSF46785">
    <property type="entry name" value="Winged helix' DNA-binding domain"/>
    <property type="match status" value="1"/>
</dbReference>
<reference evidence="6 7" key="1">
    <citation type="submission" date="2016-10" db="EMBL/GenBank/DDBJ databases">
        <authorList>
            <person name="de Groot N.N."/>
        </authorList>
    </citation>
    <scope>NUCLEOTIDE SEQUENCE [LARGE SCALE GENOMIC DNA]</scope>
    <source>
        <strain evidence="6 7">LMG 2158</strain>
    </source>
</reference>
<dbReference type="InterPro" id="IPR058163">
    <property type="entry name" value="LysR-type_TF_proteobact-type"/>
</dbReference>
<evidence type="ECO:0000313" key="7">
    <source>
        <dbReference type="Proteomes" id="UP000182272"/>
    </source>
</evidence>
<evidence type="ECO:0000256" key="4">
    <source>
        <dbReference type="ARBA" id="ARBA00023163"/>
    </source>
</evidence>
<dbReference type="InterPro" id="IPR036390">
    <property type="entry name" value="WH_DNA-bd_sf"/>
</dbReference>
<dbReference type="FunFam" id="1.10.10.10:FF:000001">
    <property type="entry name" value="LysR family transcriptional regulator"/>
    <property type="match status" value="1"/>
</dbReference>
<evidence type="ECO:0000256" key="3">
    <source>
        <dbReference type="ARBA" id="ARBA00023125"/>
    </source>
</evidence>
<evidence type="ECO:0000256" key="1">
    <source>
        <dbReference type="ARBA" id="ARBA00009437"/>
    </source>
</evidence>
<dbReference type="CDD" id="cd08422">
    <property type="entry name" value="PBP2_CrgA_like"/>
    <property type="match status" value="1"/>
</dbReference>
<dbReference type="Pfam" id="PF03466">
    <property type="entry name" value="LysR_substrate"/>
    <property type="match status" value="1"/>
</dbReference>
<dbReference type="InterPro" id="IPR000847">
    <property type="entry name" value="LysR_HTH_N"/>
</dbReference>
<dbReference type="SUPFAM" id="SSF53850">
    <property type="entry name" value="Periplasmic binding protein-like II"/>
    <property type="match status" value="1"/>
</dbReference>
<dbReference type="GO" id="GO:0043565">
    <property type="term" value="F:sequence-specific DNA binding"/>
    <property type="evidence" value="ECO:0007669"/>
    <property type="project" value="TreeGrafter"/>
</dbReference>
<dbReference type="InterPro" id="IPR036388">
    <property type="entry name" value="WH-like_DNA-bd_sf"/>
</dbReference>
<dbReference type="Gene3D" id="1.10.10.10">
    <property type="entry name" value="Winged helix-like DNA-binding domain superfamily/Winged helix DNA-binding domain"/>
    <property type="match status" value="1"/>
</dbReference>
<protein>
    <submittedName>
        <fullName evidence="6">DNA-binding transcriptional regulator, LysR family</fullName>
    </submittedName>
</protein>
<evidence type="ECO:0000256" key="2">
    <source>
        <dbReference type="ARBA" id="ARBA00023015"/>
    </source>
</evidence>
<organism evidence="6 7">
    <name type="scientific">Pseudomonas asplenii</name>
    <dbReference type="NCBI Taxonomy" id="53407"/>
    <lineage>
        <taxon>Bacteria</taxon>
        <taxon>Pseudomonadati</taxon>
        <taxon>Pseudomonadota</taxon>
        <taxon>Gammaproteobacteria</taxon>
        <taxon>Pseudomonadales</taxon>
        <taxon>Pseudomonadaceae</taxon>
        <taxon>Pseudomonas</taxon>
    </lineage>
</organism>
<dbReference type="FunFam" id="3.40.190.290:FF:000001">
    <property type="entry name" value="Transcriptional regulator, LysR family"/>
    <property type="match status" value="1"/>
</dbReference>
<gene>
    <name evidence="6" type="ORF">SAMN05216581_4573</name>
</gene>
<dbReference type="GO" id="GO:0006351">
    <property type="term" value="P:DNA-templated transcription"/>
    <property type="evidence" value="ECO:0007669"/>
    <property type="project" value="TreeGrafter"/>
</dbReference>
<sequence>MCEQIWRYNQNECRYEKCYGNLTENDAMRLEDVEVFVEAVQVGSLAGAARRLSLSSMAASRSLGNLEAELGVRLVHRTTRSLSPTSDGETFLPHAQALLEGRANALADLRPHGNALSGHLRITASAAFARKVVAPMLSAFMAQHPALRVDLLSTDEQVDIVAQGIDVAIRIAPLRDNRLVARRLADSPRVLCVAPAYLSGRGRPQSLAELSAHDCLVISGTSHWSFVSEEKSVRQRVAGRFAASSIEALYEACVGGLGIANLSLWYVEPAFAAGVIEPLVLTDAEPEPLGIWAVYPTSRLVPQKVRMFIDALESYLQQSADGRPERL</sequence>
<proteinExistence type="inferred from homology"/>
<dbReference type="PANTHER" id="PTHR30537">
    <property type="entry name" value="HTH-TYPE TRANSCRIPTIONAL REGULATOR"/>
    <property type="match status" value="1"/>
</dbReference>
<evidence type="ECO:0000259" key="5">
    <source>
        <dbReference type="PROSITE" id="PS50931"/>
    </source>
</evidence>
<accession>A0A1H6P2I4</accession>
<dbReference type="PROSITE" id="PS50931">
    <property type="entry name" value="HTH_LYSR"/>
    <property type="match status" value="1"/>
</dbReference>
<dbReference type="AlphaFoldDB" id="A0A1H6P2I4"/>
<keyword evidence="3 6" id="KW-0238">DNA-binding</keyword>